<reference evidence="2" key="2">
    <citation type="submission" date="2025-08" db="UniProtKB">
        <authorList>
            <consortium name="Ensembl"/>
        </authorList>
    </citation>
    <scope>IDENTIFICATION</scope>
</reference>
<dbReference type="PROSITE" id="PS50053">
    <property type="entry name" value="UBIQUITIN_2"/>
    <property type="match status" value="1"/>
</dbReference>
<name>A0A8C6NH41_NOTFU</name>
<dbReference type="CDD" id="cd17039">
    <property type="entry name" value="Ubl_ubiquitin_like"/>
    <property type="match status" value="1"/>
</dbReference>
<organism evidence="2 3">
    <name type="scientific">Nothobranchius furzeri</name>
    <name type="common">Turquoise killifish</name>
    <dbReference type="NCBI Taxonomy" id="105023"/>
    <lineage>
        <taxon>Eukaryota</taxon>
        <taxon>Metazoa</taxon>
        <taxon>Chordata</taxon>
        <taxon>Craniata</taxon>
        <taxon>Vertebrata</taxon>
        <taxon>Euteleostomi</taxon>
        <taxon>Actinopterygii</taxon>
        <taxon>Neopterygii</taxon>
        <taxon>Teleostei</taxon>
        <taxon>Neoteleostei</taxon>
        <taxon>Acanthomorphata</taxon>
        <taxon>Ovalentaria</taxon>
        <taxon>Atherinomorphae</taxon>
        <taxon>Cyprinodontiformes</taxon>
        <taxon>Nothobranchiidae</taxon>
        <taxon>Nothobranchius</taxon>
    </lineage>
</organism>
<dbReference type="SUPFAM" id="SSF54236">
    <property type="entry name" value="Ubiquitin-like"/>
    <property type="match status" value="1"/>
</dbReference>
<dbReference type="Pfam" id="PF00240">
    <property type="entry name" value="ubiquitin"/>
    <property type="match status" value="1"/>
</dbReference>
<dbReference type="Gene3D" id="3.10.20.90">
    <property type="entry name" value="Phosphatidylinositol 3-kinase Catalytic Subunit, Chain A, domain 1"/>
    <property type="match status" value="1"/>
</dbReference>
<dbReference type="AlphaFoldDB" id="A0A8C6NH41"/>
<reference evidence="2" key="3">
    <citation type="submission" date="2025-09" db="UniProtKB">
        <authorList>
            <consortium name="Ensembl"/>
        </authorList>
    </citation>
    <scope>IDENTIFICATION</scope>
</reference>
<dbReference type="GeneTree" id="ENSGT01030000235653"/>
<dbReference type="Proteomes" id="UP000694548">
    <property type="component" value="Chromosome sgr04"/>
</dbReference>
<dbReference type="Ensembl" id="ENSNFUT00015000845.1">
    <property type="protein sequence ID" value="ENSNFUP00015000766.1"/>
    <property type="gene ID" value="ENSNFUG00015000476.1"/>
</dbReference>
<dbReference type="SMART" id="SM00213">
    <property type="entry name" value="UBQ"/>
    <property type="match status" value="1"/>
</dbReference>
<feature type="domain" description="Ubiquitin-like" evidence="1">
    <location>
        <begin position="30"/>
        <end position="88"/>
    </location>
</feature>
<proteinExistence type="predicted"/>
<accession>A0A8C6NH41</accession>
<evidence type="ECO:0000313" key="2">
    <source>
        <dbReference type="Ensembl" id="ENSNFUP00015000766.1"/>
    </source>
</evidence>
<protein>
    <recommendedName>
        <fullName evidence="1">Ubiquitin-like domain-containing protein</fullName>
    </recommendedName>
</protein>
<evidence type="ECO:0000259" key="1">
    <source>
        <dbReference type="PROSITE" id="PS50053"/>
    </source>
</evidence>
<dbReference type="InterPro" id="IPR000626">
    <property type="entry name" value="Ubiquitin-like_dom"/>
</dbReference>
<sequence>MIYQVIVTGLDGQKFTIDLCESEKDLQRITVQELKVKISAKISERLPGVTGKLLIFGNKRLDENDKRLHEYGIIHKSAIHMVISLDGGPAS</sequence>
<evidence type="ECO:0000313" key="3">
    <source>
        <dbReference type="Proteomes" id="UP000694548"/>
    </source>
</evidence>
<reference evidence="2" key="1">
    <citation type="submission" date="2014-08" db="EMBL/GenBank/DDBJ databases">
        <authorList>
            <person name="Senf B."/>
            <person name="Petzold A."/>
            <person name="Downie B.R."/>
            <person name="Koch P."/>
            <person name="Platzer M."/>
        </authorList>
    </citation>
    <scope>NUCLEOTIDE SEQUENCE [LARGE SCALE GENOMIC DNA]</scope>
    <source>
        <strain evidence="2">GRZ</strain>
    </source>
</reference>
<dbReference type="InterPro" id="IPR029071">
    <property type="entry name" value="Ubiquitin-like_domsf"/>
</dbReference>
<keyword evidence="3" id="KW-1185">Reference proteome</keyword>